<keyword evidence="1" id="KW-0732">Signal</keyword>
<dbReference type="EMBL" id="CP009761">
    <property type="protein sequence ID" value="AIZ37083.1"/>
    <property type="molecule type" value="Genomic_DNA"/>
</dbReference>
<dbReference type="Proteomes" id="UP000758611">
    <property type="component" value="Unassembled WGS sequence"/>
</dbReference>
<accession>A0A0B4S2P1</accession>
<gene>
    <name evidence="3" type="ORF">HXM94_04345</name>
    <name evidence="2" type="ORF">NW74_06985</name>
</gene>
<feature type="signal peptide" evidence="1">
    <location>
        <begin position="1"/>
        <end position="21"/>
    </location>
</feature>
<evidence type="ECO:0000313" key="3">
    <source>
        <dbReference type="EMBL" id="MBF1306991.1"/>
    </source>
</evidence>
<evidence type="ECO:0000313" key="2">
    <source>
        <dbReference type="EMBL" id="AIZ37083.1"/>
    </source>
</evidence>
<dbReference type="PROSITE" id="PS51257">
    <property type="entry name" value="PROKAR_LIPOPROTEIN"/>
    <property type="match status" value="1"/>
</dbReference>
<evidence type="ECO:0000256" key="1">
    <source>
        <dbReference type="SAM" id="SignalP"/>
    </source>
</evidence>
<reference evidence="2 4" key="1">
    <citation type="submission" date="2014-10" db="EMBL/GenBank/DDBJ databases">
        <title>Complete genome sequence of Parvimonas micra KCOM 1535 (= ChDC B708).</title>
        <authorList>
            <person name="Kook J.-K."/>
            <person name="Park S.-N."/>
            <person name="Lim Y.K."/>
            <person name="Roh H."/>
        </authorList>
    </citation>
    <scope>NUCLEOTIDE SEQUENCE [LARGE SCALE GENOMIC DNA]</scope>
    <source>
        <strain evidence="2">KCOM 1535</strain>
        <strain evidence="4">KCOM 1535 / ChDC B708</strain>
    </source>
</reference>
<sequence length="130" mass="14783">MKKFLKILFAFCLLFALISCSKSNKELEKFAGKEFNGASGGSILIILEKENSLFFSGKPVISPNTNLDNVKKGAYEKSKLQTYKNPKIESKDGKKYLTADNFPYKLEIIAENKIKDVDDDYEYTYVDLTK</sequence>
<name>A0A0B4S2P1_9FIRM</name>
<evidence type="ECO:0008006" key="5">
    <source>
        <dbReference type="Google" id="ProtNLM"/>
    </source>
</evidence>
<protein>
    <recommendedName>
        <fullName evidence="5">Lipoprotein</fullName>
    </recommendedName>
</protein>
<dbReference type="RefSeq" id="WP_041954655.1">
    <property type="nucleotide sequence ID" value="NZ_CP009761.1"/>
</dbReference>
<feature type="chain" id="PRO_5044052754" description="Lipoprotein" evidence="1">
    <location>
        <begin position="22"/>
        <end position="130"/>
    </location>
</feature>
<dbReference type="AlphaFoldDB" id="A0A0B4S2P1"/>
<reference evidence="3" key="2">
    <citation type="submission" date="2020-04" db="EMBL/GenBank/DDBJ databases">
        <title>Deep metagenomics examines the oral microbiome during advanced dental caries in children, revealing novel taxa and co-occurrences with host molecules.</title>
        <authorList>
            <person name="Baker J.L."/>
            <person name="Morton J.T."/>
            <person name="Dinis M."/>
            <person name="Alvarez R."/>
            <person name="Tran N.C."/>
            <person name="Knight R."/>
            <person name="Edlund A."/>
        </authorList>
    </citation>
    <scope>NUCLEOTIDE SEQUENCE</scope>
    <source>
        <strain evidence="3">JCVI_23_bin.11</strain>
    </source>
</reference>
<organism evidence="2 4">
    <name type="scientific">Parvimonas micra</name>
    <dbReference type="NCBI Taxonomy" id="33033"/>
    <lineage>
        <taxon>Bacteria</taxon>
        <taxon>Bacillati</taxon>
        <taxon>Bacillota</taxon>
        <taxon>Tissierellia</taxon>
        <taxon>Tissierellales</taxon>
        <taxon>Peptoniphilaceae</taxon>
        <taxon>Parvimonas</taxon>
    </lineage>
</organism>
<dbReference type="KEGG" id="pmic:NW74_06985"/>
<keyword evidence="4" id="KW-1185">Reference proteome</keyword>
<dbReference type="EMBL" id="JABZRE010000012">
    <property type="protein sequence ID" value="MBF1306991.1"/>
    <property type="molecule type" value="Genomic_DNA"/>
</dbReference>
<evidence type="ECO:0000313" key="4">
    <source>
        <dbReference type="Proteomes" id="UP000031386"/>
    </source>
</evidence>
<proteinExistence type="predicted"/>
<dbReference type="Proteomes" id="UP000031386">
    <property type="component" value="Chromosome"/>
</dbReference>